<comment type="caution">
    <text evidence="2">The sequence shown here is derived from an EMBL/GenBank/DDBJ whole genome shotgun (WGS) entry which is preliminary data.</text>
</comment>
<keyword evidence="3" id="KW-1185">Reference proteome</keyword>
<accession>A0AAV5WMW5</accession>
<evidence type="ECO:0000313" key="2">
    <source>
        <dbReference type="EMBL" id="GMT31137.1"/>
    </source>
</evidence>
<reference evidence="2" key="1">
    <citation type="submission" date="2023-10" db="EMBL/GenBank/DDBJ databases">
        <title>Genome assembly of Pristionchus species.</title>
        <authorList>
            <person name="Yoshida K."/>
            <person name="Sommer R.J."/>
        </authorList>
    </citation>
    <scope>NUCLEOTIDE SEQUENCE</scope>
    <source>
        <strain evidence="2">RS5133</strain>
    </source>
</reference>
<sequence length="727" mass="79888">MLNRIELRCAECSFSLADSATAAISPDSIEFWWCRDCNFGVCKSCHLLRGHSEHRSNGWRAEEVMRSAVQALEGRCSRRAKSMHDTKIAVKQFIAKVEVFLLNELNRALEAVNESDRLMIAKLNRATLNYEEDDARPSLYHLPSPTRPAWKTWNLDQENPRRMEELLETVRDLLQLPRGDKFEEEALLDLKERSEWNVRMAAEAVAAAMGARFVGGDGSRSASPEMSWADGSLPHHHHHHNHNGSNGKLPTRRRAASSDTASHASSLPLEPSVFVRERPSVMSFRERSIAPEGTASPGSPDPSHMSGDSLHRGLSEGGGEGGPNSTYSSHPAYPNDHDGLNTTFTSSDTGITPTPSRPNPLTSTPKKREDEKAPIADSETTTTSGGTPDRGPFSLHPTCTPVTFGPSFLTRPICVQAFSTKTYPNALAVSDSCGGVYVCSPGGGILHHLLIKNSSASSLAVDEQNEILYVSVMQAKGRSVHVFDIADKFKKLDTLACPKDPKIEMSRTRWLTVAPRGQLFMTTGDNHKSALWVYVRSKKGWKLLKESRKTRYQYLSVAEDQAEYKAVVLLTCDAANNRLLLFVVDHSLSLINEYDLSKTYRLNDHIASPASAIVDRHGNLIVLDYASGKVWILLSGVKGVRRLKEIPTEEPLNPQEALGITATGDYILVAVFARQTIVSTRYLDEGVFHSMRSPSLSRRSQSLPRSGASATAAPAPTAPESLAESAV</sequence>
<feature type="region of interest" description="Disordered" evidence="1">
    <location>
        <begin position="284"/>
        <end position="395"/>
    </location>
</feature>
<feature type="compositionally biased region" description="Polar residues" evidence="1">
    <location>
        <begin position="340"/>
        <end position="364"/>
    </location>
</feature>
<name>A0AAV5WMW5_9BILA</name>
<evidence type="ECO:0000256" key="1">
    <source>
        <dbReference type="SAM" id="MobiDB-lite"/>
    </source>
</evidence>
<evidence type="ECO:0000313" key="3">
    <source>
        <dbReference type="Proteomes" id="UP001432322"/>
    </source>
</evidence>
<feature type="compositionally biased region" description="Low complexity" evidence="1">
    <location>
        <begin position="257"/>
        <end position="266"/>
    </location>
</feature>
<protein>
    <submittedName>
        <fullName evidence="2">Uncharacterized protein</fullName>
    </submittedName>
</protein>
<proteinExistence type="predicted"/>
<dbReference type="AlphaFoldDB" id="A0AAV5WMW5"/>
<gene>
    <name evidence="2" type="ORF">PFISCL1PPCAC_22434</name>
</gene>
<feature type="region of interest" description="Disordered" evidence="1">
    <location>
        <begin position="215"/>
        <end position="271"/>
    </location>
</feature>
<feature type="region of interest" description="Disordered" evidence="1">
    <location>
        <begin position="694"/>
        <end position="727"/>
    </location>
</feature>
<dbReference type="EMBL" id="BTSY01000005">
    <property type="protein sequence ID" value="GMT31137.1"/>
    <property type="molecule type" value="Genomic_DNA"/>
</dbReference>
<organism evidence="2 3">
    <name type="scientific">Pristionchus fissidentatus</name>
    <dbReference type="NCBI Taxonomy" id="1538716"/>
    <lineage>
        <taxon>Eukaryota</taxon>
        <taxon>Metazoa</taxon>
        <taxon>Ecdysozoa</taxon>
        <taxon>Nematoda</taxon>
        <taxon>Chromadorea</taxon>
        <taxon>Rhabditida</taxon>
        <taxon>Rhabditina</taxon>
        <taxon>Diplogasteromorpha</taxon>
        <taxon>Diplogasteroidea</taxon>
        <taxon>Neodiplogasteridae</taxon>
        <taxon>Pristionchus</taxon>
    </lineage>
</organism>
<dbReference type="SUPFAM" id="SSF63829">
    <property type="entry name" value="Calcium-dependent phosphotriesterase"/>
    <property type="match status" value="1"/>
</dbReference>
<dbReference type="Proteomes" id="UP001432322">
    <property type="component" value="Unassembled WGS sequence"/>
</dbReference>